<dbReference type="EMBL" id="AAUX01000001">
    <property type="protein sequence ID" value="EAV47473.1"/>
    <property type="molecule type" value="Genomic_DNA"/>
</dbReference>
<protein>
    <submittedName>
        <fullName evidence="1">Uncharacterized protein</fullName>
    </submittedName>
</protein>
<comment type="caution">
    <text evidence="1">The sequence shown here is derived from an EMBL/GenBank/DDBJ whole genome shotgun (WGS) entry which is preliminary data.</text>
</comment>
<reference evidence="1 2" key="1">
    <citation type="submission" date="2006-11" db="EMBL/GenBank/DDBJ databases">
        <authorList>
            <person name="Giovannoni S."/>
            <person name="Vergin K."/>
            <person name="Ferriera S."/>
            <person name="Johnson J."/>
            <person name="Kravitz S."/>
            <person name="Beeson K."/>
            <person name="Sutton G."/>
            <person name="Rogers Y.-H."/>
            <person name="Friedman R."/>
            <person name="Frazier M."/>
            <person name="Venter J.C."/>
        </authorList>
    </citation>
    <scope>NUCLEOTIDE SEQUENCE [LARGE SCALE GENOMIC DNA]</scope>
    <source>
        <strain evidence="1 2">HTCC2181</strain>
    </source>
</reference>
<gene>
    <name evidence="1" type="ORF">MB2181_05330</name>
</gene>
<dbReference type="Pfam" id="PF20306">
    <property type="entry name" value="Sp-DndD"/>
    <property type="match status" value="1"/>
</dbReference>
<dbReference type="Proteomes" id="UP000054262">
    <property type="component" value="Unassembled WGS sequence"/>
</dbReference>
<name>A0P7G3_9PROT</name>
<accession>A0P7G3</accession>
<proteinExistence type="predicted"/>
<organism evidence="1 2">
    <name type="scientific">Methylophilales bacterium HTCC2181</name>
    <dbReference type="NCBI Taxonomy" id="383631"/>
    <lineage>
        <taxon>Bacteria</taxon>
        <taxon>Pseudomonadati</taxon>
        <taxon>Pseudomonadota</taxon>
        <taxon>Betaproteobacteria</taxon>
        <taxon>Nitrosomonadales</taxon>
        <taxon>OM43 clade</taxon>
    </lineage>
</organism>
<evidence type="ECO:0000313" key="2">
    <source>
        <dbReference type="Proteomes" id="UP000054262"/>
    </source>
</evidence>
<evidence type="ECO:0000313" key="1">
    <source>
        <dbReference type="EMBL" id="EAV47473.1"/>
    </source>
</evidence>
<dbReference type="AlphaFoldDB" id="A0P7G3"/>
<keyword evidence="2" id="KW-1185">Reference proteome</keyword>
<sequence>MGDENNMALKAFIEAAKKQNTRLPEEVLVKIYKIEERNQYKENVERANVHRELEKLILTALKEV</sequence>
<dbReference type="InterPro" id="IPR046882">
    <property type="entry name" value="Sp-DndD"/>
</dbReference>